<dbReference type="EMBL" id="CAJNJA010095824">
    <property type="protein sequence ID" value="CAE7942158.1"/>
    <property type="molecule type" value="Genomic_DNA"/>
</dbReference>
<dbReference type="AlphaFoldDB" id="A0A813CEP4"/>
<evidence type="ECO:0000313" key="3">
    <source>
        <dbReference type="Proteomes" id="UP000601435"/>
    </source>
</evidence>
<name>A0A813CEP4_9DINO</name>
<comment type="caution">
    <text evidence="2">The sequence shown here is derived from an EMBL/GenBank/DDBJ whole genome shotgun (WGS) entry which is preliminary data.</text>
</comment>
<dbReference type="Proteomes" id="UP000601435">
    <property type="component" value="Unassembled WGS sequence"/>
</dbReference>
<reference evidence="2" key="1">
    <citation type="submission" date="2021-02" db="EMBL/GenBank/DDBJ databases">
        <authorList>
            <person name="Dougan E. K."/>
            <person name="Rhodes N."/>
            <person name="Thang M."/>
            <person name="Chan C."/>
        </authorList>
    </citation>
    <scope>NUCLEOTIDE SEQUENCE</scope>
</reference>
<proteinExistence type="predicted"/>
<sequence>RASPSPRESGIQAAERVIAGAAAGAAAATRSVSENHTMNVLRGGGDWLDRTLRIPRRPPGLAPPPNEVPPPQIIGRPSEVELLLQRAGQRAAEVERQAAQDIESFASQQAAEAEAAEGFASTAQVAIAGAETAAAGGGALAALGEGALAVAGAAGAATRRLVGGAAAAVVGTAWAIEGGVTAASHMLGWGAATGGGTDSDASPPSMTTDVQTLNNMQESRAVDHYFIQEQRPRAAQPQAQTRFGLNNIPIPVSGASEPAAKATGGLWGPSRPSTRFVRRAHRKLHKVKRWSR</sequence>
<accession>A0A813CEP4</accession>
<keyword evidence="3" id="KW-1185">Reference proteome</keyword>
<organism evidence="2 3">
    <name type="scientific">Symbiodinium necroappetens</name>
    <dbReference type="NCBI Taxonomy" id="1628268"/>
    <lineage>
        <taxon>Eukaryota</taxon>
        <taxon>Sar</taxon>
        <taxon>Alveolata</taxon>
        <taxon>Dinophyceae</taxon>
        <taxon>Suessiales</taxon>
        <taxon>Symbiodiniaceae</taxon>
        <taxon>Symbiodinium</taxon>
    </lineage>
</organism>
<protein>
    <submittedName>
        <fullName evidence="2">Uncharacterized protein</fullName>
    </submittedName>
</protein>
<gene>
    <name evidence="2" type="ORF">SNEC2469_LOCUS34559</name>
</gene>
<feature type="non-terminal residue" evidence="2">
    <location>
        <position position="292"/>
    </location>
</feature>
<feature type="region of interest" description="Disordered" evidence="1">
    <location>
        <begin position="254"/>
        <end position="273"/>
    </location>
</feature>
<evidence type="ECO:0000256" key="1">
    <source>
        <dbReference type="SAM" id="MobiDB-lite"/>
    </source>
</evidence>
<evidence type="ECO:0000313" key="2">
    <source>
        <dbReference type="EMBL" id="CAE7942158.1"/>
    </source>
</evidence>